<dbReference type="OrthoDB" id="5293577at2"/>
<proteinExistence type="predicted"/>
<reference evidence="1 2" key="1">
    <citation type="submission" date="2016-03" db="EMBL/GenBank/DDBJ databases">
        <authorList>
            <person name="Ploux O."/>
        </authorList>
    </citation>
    <scope>NUCLEOTIDE SEQUENCE [LARGE SCALE GENOMIC DNA]</scope>
    <source>
        <strain evidence="1 2">BER2</strain>
    </source>
</reference>
<organism evidence="1 2">
    <name type="scientific">Bdellovibrio bacteriovorus</name>
    <dbReference type="NCBI Taxonomy" id="959"/>
    <lineage>
        <taxon>Bacteria</taxon>
        <taxon>Pseudomonadati</taxon>
        <taxon>Bdellovibrionota</taxon>
        <taxon>Bdellovibrionia</taxon>
        <taxon>Bdellovibrionales</taxon>
        <taxon>Pseudobdellovibrionaceae</taxon>
        <taxon>Bdellovibrio</taxon>
    </lineage>
</organism>
<dbReference type="EMBL" id="LUKF01000016">
    <property type="protein sequence ID" value="KYG61761.1"/>
    <property type="molecule type" value="Genomic_DNA"/>
</dbReference>
<protein>
    <submittedName>
        <fullName evidence="1">Uncharacterized protein</fullName>
    </submittedName>
</protein>
<dbReference type="Proteomes" id="UP000075391">
    <property type="component" value="Unassembled WGS sequence"/>
</dbReference>
<dbReference type="RefSeq" id="WP_063243913.1">
    <property type="nucleotide sequence ID" value="NZ_LUKF01000016.1"/>
</dbReference>
<evidence type="ECO:0000313" key="2">
    <source>
        <dbReference type="Proteomes" id="UP000075391"/>
    </source>
</evidence>
<evidence type="ECO:0000313" key="1">
    <source>
        <dbReference type="EMBL" id="KYG61761.1"/>
    </source>
</evidence>
<sequence>MRSSYTTLMQSKYFNPAFNSAIFDGPVRIYFAQFHEALALKIYFLIQQKLGAEMTKAKEVSKASGANILVMVYPTVDSFVLSFEGAVAKPGPLEVEKWHDDVVIGLRGPIEDENLDLLIETLRLTMENWRPAVTAPALALAEV</sequence>
<gene>
    <name evidence="1" type="ORF">AZI85_05930</name>
</gene>
<accession>A0A150WG31</accession>
<name>A0A150WG31_BDEBC</name>
<dbReference type="AlphaFoldDB" id="A0A150WG31"/>
<comment type="caution">
    <text evidence="1">The sequence shown here is derived from an EMBL/GenBank/DDBJ whole genome shotgun (WGS) entry which is preliminary data.</text>
</comment>